<evidence type="ECO:0008006" key="3">
    <source>
        <dbReference type="Google" id="ProtNLM"/>
    </source>
</evidence>
<dbReference type="InterPro" id="IPR036388">
    <property type="entry name" value="WH-like_DNA-bd_sf"/>
</dbReference>
<dbReference type="InterPro" id="IPR007367">
    <property type="entry name" value="DUF433"/>
</dbReference>
<dbReference type="AlphaFoldDB" id="A0A1G1W0I3"/>
<organism evidence="1 2">
    <name type="scientific">Candidatus Woykebacteria bacterium GWA1_44_8</name>
    <dbReference type="NCBI Taxonomy" id="1802591"/>
    <lineage>
        <taxon>Bacteria</taxon>
        <taxon>Candidatus Woykeibacteriota</taxon>
    </lineage>
</organism>
<evidence type="ECO:0000313" key="2">
    <source>
        <dbReference type="Proteomes" id="UP000176299"/>
    </source>
</evidence>
<reference evidence="1 2" key="1">
    <citation type="journal article" date="2016" name="Nat. Commun.">
        <title>Thousands of microbial genomes shed light on interconnected biogeochemical processes in an aquifer system.</title>
        <authorList>
            <person name="Anantharaman K."/>
            <person name="Brown C.T."/>
            <person name="Hug L.A."/>
            <person name="Sharon I."/>
            <person name="Castelle C.J."/>
            <person name="Probst A.J."/>
            <person name="Thomas B.C."/>
            <person name="Singh A."/>
            <person name="Wilkins M.J."/>
            <person name="Karaoz U."/>
            <person name="Brodie E.L."/>
            <person name="Williams K.H."/>
            <person name="Hubbard S.S."/>
            <person name="Banfield J.F."/>
        </authorList>
    </citation>
    <scope>NUCLEOTIDE SEQUENCE [LARGE SCALE GENOMIC DNA]</scope>
</reference>
<dbReference type="EMBL" id="MHCN01000017">
    <property type="protein sequence ID" value="OGY21176.1"/>
    <property type="molecule type" value="Genomic_DNA"/>
</dbReference>
<dbReference type="SUPFAM" id="SSF46689">
    <property type="entry name" value="Homeodomain-like"/>
    <property type="match status" value="1"/>
</dbReference>
<sequence length="79" mass="8793">MKKENLIEINPKIMHGEPVIVGTRIPIYAILDLIAAGYTFGDIIKKAYPQLNIEQIRAAVEYANAVIKNEEVLPLSTSK</sequence>
<dbReference type="PANTHER" id="PTHR34849:SF3">
    <property type="entry name" value="SSR2962 PROTEIN"/>
    <property type="match status" value="1"/>
</dbReference>
<dbReference type="Pfam" id="PF04255">
    <property type="entry name" value="DUF433"/>
    <property type="match status" value="1"/>
</dbReference>
<dbReference type="PANTHER" id="PTHR34849">
    <property type="entry name" value="SSL5025 PROTEIN"/>
    <property type="match status" value="1"/>
</dbReference>
<accession>A0A1G1W0I3</accession>
<dbReference type="STRING" id="1802591.A2113_00510"/>
<name>A0A1G1W0I3_9BACT</name>
<gene>
    <name evidence="1" type="ORF">A2113_00510</name>
</gene>
<comment type="caution">
    <text evidence="1">The sequence shown here is derived from an EMBL/GenBank/DDBJ whole genome shotgun (WGS) entry which is preliminary data.</text>
</comment>
<dbReference type="Proteomes" id="UP000176299">
    <property type="component" value="Unassembled WGS sequence"/>
</dbReference>
<proteinExistence type="predicted"/>
<protein>
    <recommendedName>
        <fullName evidence="3">Antitoxin</fullName>
    </recommendedName>
</protein>
<dbReference type="InterPro" id="IPR009057">
    <property type="entry name" value="Homeodomain-like_sf"/>
</dbReference>
<dbReference type="Gene3D" id="1.10.10.10">
    <property type="entry name" value="Winged helix-like DNA-binding domain superfamily/Winged helix DNA-binding domain"/>
    <property type="match status" value="1"/>
</dbReference>
<evidence type="ECO:0000313" key="1">
    <source>
        <dbReference type="EMBL" id="OGY21176.1"/>
    </source>
</evidence>